<proteinExistence type="predicted"/>
<sequence>MRVSEAGAALALQPEDEGERTALSRLREIYRRATAYRLPCPFWDDEPGRYCDLNPTGADALVLRDGMGSDAVDGEAAEGARVDDGEHCPALAFDPTGADIVEGCA</sequence>
<keyword evidence="2" id="KW-1185">Reference proteome</keyword>
<dbReference type="Proteomes" id="UP000198932">
    <property type="component" value="Unassembled WGS sequence"/>
</dbReference>
<organism evidence="1 2">
    <name type="scientific">Halorubrum sodomense</name>
    <dbReference type="NCBI Taxonomy" id="35743"/>
    <lineage>
        <taxon>Archaea</taxon>
        <taxon>Methanobacteriati</taxon>
        <taxon>Methanobacteriota</taxon>
        <taxon>Stenosarchaea group</taxon>
        <taxon>Halobacteria</taxon>
        <taxon>Halobacteriales</taxon>
        <taxon>Haloferacaceae</taxon>
        <taxon>Halorubrum</taxon>
    </lineage>
</organism>
<evidence type="ECO:0000313" key="2">
    <source>
        <dbReference type="Proteomes" id="UP000198932"/>
    </source>
</evidence>
<evidence type="ECO:0000313" key="1">
    <source>
        <dbReference type="EMBL" id="SFR59491.1"/>
    </source>
</evidence>
<accession>A0A1I6HYH2</accession>
<reference evidence="2" key="1">
    <citation type="submission" date="2016-10" db="EMBL/GenBank/DDBJ databases">
        <authorList>
            <person name="Varghese N."/>
            <person name="Submissions S."/>
        </authorList>
    </citation>
    <scope>NUCLEOTIDE SEQUENCE [LARGE SCALE GENOMIC DNA]</scope>
    <source>
        <strain evidence="2">RD 26</strain>
    </source>
</reference>
<protein>
    <submittedName>
        <fullName evidence="1">Uncharacterized protein</fullName>
    </submittedName>
</protein>
<dbReference type="EMBL" id="FOYN01000005">
    <property type="protein sequence ID" value="SFR59491.1"/>
    <property type="molecule type" value="Genomic_DNA"/>
</dbReference>
<dbReference type="RefSeq" id="WP_092924109.1">
    <property type="nucleotide sequence ID" value="NZ_FOYN01000005.1"/>
</dbReference>
<gene>
    <name evidence="1" type="ORF">SAMN04487937_2979</name>
</gene>
<dbReference type="AlphaFoldDB" id="A0A1I6HYH2"/>
<name>A0A1I6HYH2_HALSD</name>
<dbReference type="OrthoDB" id="318232at2157"/>
<dbReference type="STRING" id="35743.SAMN04487937_2979"/>